<name>A0A5S6R4M7_TRIMR</name>
<accession>A0A5S6R4M7</accession>
<evidence type="ECO:0000313" key="2">
    <source>
        <dbReference type="WBParaSite" id="TMUE_3000014383.1"/>
    </source>
</evidence>
<evidence type="ECO:0000313" key="1">
    <source>
        <dbReference type="Proteomes" id="UP000046395"/>
    </source>
</evidence>
<organism evidence="1 2">
    <name type="scientific">Trichuris muris</name>
    <name type="common">Mouse whipworm</name>
    <dbReference type="NCBI Taxonomy" id="70415"/>
    <lineage>
        <taxon>Eukaryota</taxon>
        <taxon>Metazoa</taxon>
        <taxon>Ecdysozoa</taxon>
        <taxon>Nematoda</taxon>
        <taxon>Enoplea</taxon>
        <taxon>Dorylaimia</taxon>
        <taxon>Trichinellida</taxon>
        <taxon>Trichuridae</taxon>
        <taxon>Trichuris</taxon>
    </lineage>
</organism>
<sequence length="216" mass="23844">MRACDGGDRVLRAKRVNLRLLCKGRNGSLPFGQGLRNGVFVAIAMCAALGPQGRSSWQPFVANNGRVMYKLGWQSNHMLHWSKDRRTHGKTAAPRTTRGNDRRKAYRPYGWEVRLSQLEAVVGTLTAVVPSADPPTAHRIEKVSTKSPEGPPDHCNHSLDRAGAYCPLAVRTRSVFGRRQIEFKSSATPIETNSATLLQEGGQPSDRCQIIPVHTH</sequence>
<dbReference type="WBParaSite" id="TMUE_3000014383.1">
    <property type="protein sequence ID" value="TMUE_3000014383.1"/>
    <property type="gene ID" value="WBGene00290064"/>
</dbReference>
<dbReference type="AlphaFoldDB" id="A0A5S6R4M7"/>
<proteinExistence type="predicted"/>
<protein>
    <submittedName>
        <fullName evidence="2">Uncharacterized protein</fullName>
    </submittedName>
</protein>
<reference evidence="2" key="1">
    <citation type="submission" date="2019-12" db="UniProtKB">
        <authorList>
            <consortium name="WormBaseParasite"/>
        </authorList>
    </citation>
    <scope>IDENTIFICATION</scope>
</reference>
<keyword evidence="1" id="KW-1185">Reference proteome</keyword>
<dbReference type="Proteomes" id="UP000046395">
    <property type="component" value="Unassembled WGS sequence"/>
</dbReference>